<evidence type="ECO:0000313" key="2">
    <source>
        <dbReference type="EMBL" id="MCZ0730694.1"/>
    </source>
</evidence>
<sequence length="127" mass="14129">MSDLGQQVGEVSVPESTEEFYAREFTVFNPAGSVGVTCNGRGQISALMLEPEALTNDETLAEEIVAIAGLARAKQRMELRLFTLLSAEAQGRNPDPIDRFCRRTQKLPTPEEYQDMESAEFARRYPA</sequence>
<dbReference type="Gene3D" id="3.30.1310.10">
    <property type="entry name" value="Nucleoid-associated protein YbaB-like domain"/>
    <property type="match status" value="1"/>
</dbReference>
<proteinExistence type="predicted"/>
<reference evidence="2" key="1">
    <citation type="submission" date="2022-12" db="EMBL/GenBank/DDBJ databases">
        <title>Whole genome sequence of Mycolicibacterium iranicum strain SBH312.</title>
        <authorList>
            <person name="Jani J."/>
            <person name="Arifin Mustapha Z."/>
            <person name="Ahmed K."/>
            <person name="Kai Ling C."/>
        </authorList>
    </citation>
    <scope>NUCLEOTIDE SEQUENCE</scope>
    <source>
        <strain evidence="2">SBH312</strain>
    </source>
</reference>
<dbReference type="EMBL" id="JAPQYE010000011">
    <property type="protein sequence ID" value="MCZ0730694.1"/>
    <property type="molecule type" value="Genomic_DNA"/>
</dbReference>
<feature type="region of interest" description="Disordered" evidence="1">
    <location>
        <begin position="105"/>
        <end position="127"/>
    </location>
</feature>
<dbReference type="Proteomes" id="UP001084650">
    <property type="component" value="Unassembled WGS sequence"/>
</dbReference>
<dbReference type="RefSeq" id="WP_268787213.1">
    <property type="nucleotide sequence ID" value="NZ_JAPQYE010000011.1"/>
</dbReference>
<dbReference type="SUPFAM" id="SSF82607">
    <property type="entry name" value="YbaB-like"/>
    <property type="match status" value="1"/>
</dbReference>
<keyword evidence="3" id="KW-1185">Reference proteome</keyword>
<protein>
    <submittedName>
        <fullName evidence="2">YbaB/EbfC family nucleoid-associated protein</fullName>
    </submittedName>
</protein>
<dbReference type="Pfam" id="PF02575">
    <property type="entry name" value="YbaB_DNA_bd"/>
    <property type="match status" value="1"/>
</dbReference>
<name>A0ABT4HLR9_MYCIR</name>
<gene>
    <name evidence="2" type="ORF">OY187_21825</name>
</gene>
<dbReference type="InterPro" id="IPR004401">
    <property type="entry name" value="YbaB/EbfC"/>
</dbReference>
<dbReference type="InterPro" id="IPR036894">
    <property type="entry name" value="YbaB-like_sf"/>
</dbReference>
<comment type="caution">
    <text evidence="2">The sequence shown here is derived from an EMBL/GenBank/DDBJ whole genome shotgun (WGS) entry which is preliminary data.</text>
</comment>
<organism evidence="2 3">
    <name type="scientific">Mycolicibacterium iranicum</name>
    <name type="common">Mycobacterium iranicum</name>
    <dbReference type="NCBI Taxonomy" id="912594"/>
    <lineage>
        <taxon>Bacteria</taxon>
        <taxon>Bacillati</taxon>
        <taxon>Actinomycetota</taxon>
        <taxon>Actinomycetes</taxon>
        <taxon>Mycobacteriales</taxon>
        <taxon>Mycobacteriaceae</taxon>
        <taxon>Mycolicibacterium</taxon>
    </lineage>
</organism>
<accession>A0ABT4HLR9</accession>
<evidence type="ECO:0000313" key="3">
    <source>
        <dbReference type="Proteomes" id="UP001084650"/>
    </source>
</evidence>
<evidence type="ECO:0000256" key="1">
    <source>
        <dbReference type="SAM" id="MobiDB-lite"/>
    </source>
</evidence>